<dbReference type="Gene3D" id="3.20.20.150">
    <property type="entry name" value="Divalent-metal-dependent TIM barrel enzymes"/>
    <property type="match status" value="1"/>
</dbReference>
<evidence type="ECO:0000259" key="2">
    <source>
        <dbReference type="Pfam" id="PF01261"/>
    </source>
</evidence>
<dbReference type="InterPro" id="IPR013022">
    <property type="entry name" value="Xyl_isomerase-like_TIM-brl"/>
</dbReference>
<feature type="domain" description="Xylose isomerase-like TIM barrel" evidence="2">
    <location>
        <begin position="85"/>
        <end position="325"/>
    </location>
</feature>
<feature type="signal peptide" evidence="1">
    <location>
        <begin position="1"/>
        <end position="22"/>
    </location>
</feature>
<dbReference type="PANTHER" id="PTHR12110:SF53">
    <property type="entry name" value="BLR5974 PROTEIN"/>
    <property type="match status" value="1"/>
</dbReference>
<dbReference type="SUPFAM" id="SSF51658">
    <property type="entry name" value="Xylose isomerase-like"/>
    <property type="match status" value="1"/>
</dbReference>
<dbReference type="EMBL" id="JBHRYQ010000001">
    <property type="protein sequence ID" value="MFC3811964.1"/>
    <property type="molecule type" value="Genomic_DNA"/>
</dbReference>
<reference evidence="4" key="1">
    <citation type="journal article" date="2019" name="Int. J. Syst. Evol. Microbiol.">
        <title>The Global Catalogue of Microorganisms (GCM) 10K type strain sequencing project: providing services to taxonomists for standard genome sequencing and annotation.</title>
        <authorList>
            <consortium name="The Broad Institute Genomics Platform"/>
            <consortium name="The Broad Institute Genome Sequencing Center for Infectious Disease"/>
            <person name="Wu L."/>
            <person name="Ma J."/>
        </authorList>
    </citation>
    <scope>NUCLEOTIDE SEQUENCE [LARGE SCALE GENOMIC DNA]</scope>
    <source>
        <strain evidence="4">CECT 7956</strain>
    </source>
</reference>
<dbReference type="InterPro" id="IPR050312">
    <property type="entry name" value="IolE/XylAMocC-like"/>
</dbReference>
<dbReference type="PANTHER" id="PTHR12110">
    <property type="entry name" value="HYDROXYPYRUVATE ISOMERASE"/>
    <property type="match status" value="1"/>
</dbReference>
<dbReference type="Pfam" id="PF01261">
    <property type="entry name" value="AP_endonuc_2"/>
    <property type="match status" value="1"/>
</dbReference>
<keyword evidence="4" id="KW-1185">Reference proteome</keyword>
<evidence type="ECO:0000313" key="4">
    <source>
        <dbReference type="Proteomes" id="UP001595616"/>
    </source>
</evidence>
<dbReference type="Proteomes" id="UP001595616">
    <property type="component" value="Unassembled WGS sequence"/>
</dbReference>
<protein>
    <submittedName>
        <fullName evidence="3">Sugar phosphate isomerase/epimerase family protein</fullName>
    </submittedName>
</protein>
<organism evidence="3 4">
    <name type="scientific">Lacihabitans lacunae</name>
    <dbReference type="NCBI Taxonomy" id="1028214"/>
    <lineage>
        <taxon>Bacteria</taxon>
        <taxon>Pseudomonadati</taxon>
        <taxon>Bacteroidota</taxon>
        <taxon>Cytophagia</taxon>
        <taxon>Cytophagales</taxon>
        <taxon>Leadbetterellaceae</taxon>
        <taxon>Lacihabitans</taxon>
    </lineage>
</organism>
<keyword evidence="1" id="KW-0732">Signal</keyword>
<name>A0ABV7YXS7_9BACT</name>
<dbReference type="RefSeq" id="WP_379838820.1">
    <property type="nucleotide sequence ID" value="NZ_JBHRYQ010000001.1"/>
</dbReference>
<proteinExistence type="predicted"/>
<dbReference type="InterPro" id="IPR036237">
    <property type="entry name" value="Xyl_isomerase-like_sf"/>
</dbReference>
<dbReference type="PROSITE" id="PS51257">
    <property type="entry name" value="PROKAR_LIPOPROTEIN"/>
    <property type="match status" value="1"/>
</dbReference>
<keyword evidence="3" id="KW-0413">Isomerase</keyword>
<sequence>MKSLRILSLCAATLLSATLFYSCTSSSKTQESASPDINISLAQWSLHKSFFGNTLNGDWAAFGKMLMETPDSLLKGTLHPDNFPEIAASYGVNTIELVNTFYFSKAKDMAYWEAFKAKCDKANVKVGLIMCDALGDLGDADSAARMKAVENHYDWVKIAKYLGAKSIRVNAAGKGTAEEVAVHAIDGLSKLGAYGAQEGINIIVENHGGFSSNGAWLSGVMAQVKMENVGTLPDFGNFCLERGPDGCLKEYDRYKGIEELMPYAKGVSAKTFDFDKDGNETTLDYPKIMEIVKKAGFKGNIGIEYEGERLSEDEGIKATMALIQKILKAEK</sequence>
<evidence type="ECO:0000256" key="1">
    <source>
        <dbReference type="SAM" id="SignalP"/>
    </source>
</evidence>
<comment type="caution">
    <text evidence="3">The sequence shown here is derived from an EMBL/GenBank/DDBJ whole genome shotgun (WGS) entry which is preliminary data.</text>
</comment>
<accession>A0ABV7YXS7</accession>
<evidence type="ECO:0000313" key="3">
    <source>
        <dbReference type="EMBL" id="MFC3811964.1"/>
    </source>
</evidence>
<dbReference type="GO" id="GO:0016853">
    <property type="term" value="F:isomerase activity"/>
    <property type="evidence" value="ECO:0007669"/>
    <property type="project" value="UniProtKB-KW"/>
</dbReference>
<gene>
    <name evidence="3" type="ORF">ACFOOI_14975</name>
</gene>
<feature type="chain" id="PRO_5045337471" evidence="1">
    <location>
        <begin position="23"/>
        <end position="331"/>
    </location>
</feature>